<keyword evidence="3" id="KW-0028">Amino-acid biosynthesis</keyword>
<dbReference type="NCBIfam" id="TIGR01704">
    <property type="entry name" value="MTA_SAH-Nsdase"/>
    <property type="match status" value="1"/>
</dbReference>
<proteinExistence type="predicted"/>
<dbReference type="InterPro" id="IPR000845">
    <property type="entry name" value="Nucleoside_phosphorylase_d"/>
</dbReference>
<dbReference type="Proteomes" id="UP001449582">
    <property type="component" value="Unassembled WGS sequence"/>
</dbReference>
<dbReference type="Pfam" id="PF01048">
    <property type="entry name" value="PNP_UDP_1"/>
    <property type="match status" value="1"/>
</dbReference>
<evidence type="ECO:0000259" key="6">
    <source>
        <dbReference type="Pfam" id="PF01048"/>
    </source>
</evidence>
<evidence type="ECO:0000256" key="3">
    <source>
        <dbReference type="ARBA" id="ARBA00022605"/>
    </source>
</evidence>
<comment type="caution">
    <text evidence="7">The sequence shown here is derived from an EMBL/GenBank/DDBJ whole genome shotgun (WGS) entry which is preliminary data.</text>
</comment>
<dbReference type="PANTHER" id="PTHR46832:SF1">
    <property type="entry name" value="5'-METHYLTHIOADENOSINE_S-ADENOSYLHOMOCYSTEINE NUCLEOSIDASE"/>
    <property type="match status" value="1"/>
</dbReference>
<evidence type="ECO:0000313" key="7">
    <source>
        <dbReference type="EMBL" id="GAA5414535.1"/>
    </source>
</evidence>
<dbReference type="EC" id="3.2.2.9" evidence="2"/>
<name>A0ABP9U5C7_9BACT</name>
<evidence type="ECO:0000256" key="4">
    <source>
        <dbReference type="ARBA" id="ARBA00022801"/>
    </source>
</evidence>
<evidence type="ECO:0000256" key="5">
    <source>
        <dbReference type="ARBA" id="ARBA00023167"/>
    </source>
</evidence>
<gene>
    <name evidence="7" type="ORF">UREOM_2460</name>
</gene>
<accession>A0ABP9U5C7</accession>
<reference evidence="7" key="1">
    <citation type="submission" date="2024-02" db="EMBL/GenBank/DDBJ databases">
        <title>Draft genome sequence of new strains in genus Ureaplasma.</title>
        <authorList>
            <person name="Nakajima Y."/>
            <person name="Segawa T."/>
        </authorList>
    </citation>
    <scope>NUCLEOTIDE SEQUENCE [LARGE SCALE GENOMIC DNA]</scope>
    <source>
        <strain evidence="7">OM1</strain>
    </source>
</reference>
<dbReference type="RefSeq" id="WP_353289697.1">
    <property type="nucleotide sequence ID" value="NZ_BAABQM010000001.1"/>
</dbReference>
<evidence type="ECO:0000256" key="1">
    <source>
        <dbReference type="ARBA" id="ARBA00004945"/>
    </source>
</evidence>
<keyword evidence="5" id="KW-0486">Methionine biosynthesis</keyword>
<dbReference type="PANTHER" id="PTHR46832">
    <property type="entry name" value="5'-METHYLTHIOADENOSINE/S-ADENOSYLHOMOCYSTEINE NUCLEOSIDASE"/>
    <property type="match status" value="1"/>
</dbReference>
<organism evidence="7 8">
    <name type="scientific">Ureaplasma ceti</name>
    <dbReference type="NCBI Taxonomy" id="3119530"/>
    <lineage>
        <taxon>Bacteria</taxon>
        <taxon>Bacillati</taxon>
        <taxon>Mycoplasmatota</taxon>
        <taxon>Mycoplasmoidales</taxon>
        <taxon>Mycoplasmoidaceae</taxon>
        <taxon>Ureaplasma</taxon>
    </lineage>
</organism>
<dbReference type="SUPFAM" id="SSF53167">
    <property type="entry name" value="Purine and uridine phosphorylases"/>
    <property type="match status" value="1"/>
</dbReference>
<dbReference type="CDD" id="cd09008">
    <property type="entry name" value="MTAN"/>
    <property type="match status" value="1"/>
</dbReference>
<evidence type="ECO:0000313" key="8">
    <source>
        <dbReference type="Proteomes" id="UP001449582"/>
    </source>
</evidence>
<evidence type="ECO:0000256" key="2">
    <source>
        <dbReference type="ARBA" id="ARBA00011974"/>
    </source>
</evidence>
<sequence length="229" mass="25582">MLGIIVALDYETDKIAQNARKITKHNQVFYQLNDSVVLTFSGIGKVNAAASCMNLINNFKIDAIINVGTSGSCNATINPLDVVLVQNNVYGDVDVTIDDSYAMNQMPRETKFFKTNEELTQTLGGLLTQLNIPFKAGNCMTIDSFVTKKNYMKFNELEDVQAYAVDMESVALAQVCQHTQTPFGCVKFVSDVFDSKNNHDDFLKNVQTISVWIDQLLSEMIKTWEVKHG</sequence>
<dbReference type="InterPro" id="IPR010049">
    <property type="entry name" value="MTA_SAH_Nsdase"/>
</dbReference>
<keyword evidence="8" id="KW-1185">Reference proteome</keyword>
<comment type="pathway">
    <text evidence="1">Amino-acid biosynthesis; L-methionine biosynthesis via salvage pathway; S-methyl-5-thio-alpha-D-ribose 1-phosphate from S-methyl-5'-thioadenosine (hydrolase route): step 1/2.</text>
</comment>
<dbReference type="InterPro" id="IPR035994">
    <property type="entry name" value="Nucleoside_phosphorylase_sf"/>
</dbReference>
<dbReference type="EMBL" id="BAABQM010000001">
    <property type="protein sequence ID" value="GAA5414535.1"/>
    <property type="molecule type" value="Genomic_DNA"/>
</dbReference>
<feature type="domain" description="Nucleoside phosphorylase" evidence="6">
    <location>
        <begin position="2"/>
        <end position="221"/>
    </location>
</feature>
<protein>
    <recommendedName>
        <fullName evidence="2">adenosylhomocysteine nucleosidase</fullName>
        <ecNumber evidence="2">3.2.2.9</ecNumber>
    </recommendedName>
</protein>
<dbReference type="Gene3D" id="3.40.50.1580">
    <property type="entry name" value="Nucleoside phosphorylase domain"/>
    <property type="match status" value="1"/>
</dbReference>
<keyword evidence="4" id="KW-0378">Hydrolase</keyword>